<dbReference type="OrthoDB" id="5418470at2759"/>
<proteinExistence type="predicted"/>
<feature type="signal peptide" evidence="1">
    <location>
        <begin position="1"/>
        <end position="18"/>
    </location>
</feature>
<dbReference type="Proteomes" id="UP000664203">
    <property type="component" value="Unassembled WGS sequence"/>
</dbReference>
<evidence type="ECO:0000313" key="2">
    <source>
        <dbReference type="EMBL" id="CAF9928573.1"/>
    </source>
</evidence>
<dbReference type="AlphaFoldDB" id="A0A8H3FVL2"/>
<dbReference type="EMBL" id="CAJPDR010000253">
    <property type="protein sequence ID" value="CAF9928573.1"/>
    <property type="molecule type" value="Genomic_DNA"/>
</dbReference>
<reference evidence="2" key="1">
    <citation type="submission" date="2021-03" db="EMBL/GenBank/DDBJ databases">
        <authorList>
            <person name="Tagirdzhanova G."/>
        </authorList>
    </citation>
    <scope>NUCLEOTIDE SEQUENCE</scope>
</reference>
<sequence>MLSVQLALLKAIASSALSLQLVQPIIPAESIRNPSFATPKELQAAANASLRSALPSTIPPEWDGTIALPLNVLNISLHSPPSNDPSPLWNDTYISTLNISAGPRPAPSLPPLPHGWALRCSARMGSNINPSSCLEAWALIPPIERTLSFGPRDGTNTYDVMLPKRYQSSDGTCFIEPALLNIDTVAHVKPSDAGIAAAHIIRRCMGDSPAQGGVANNAGGNGDLAVEVRKSAPRVVCSAQPYLPDSSVLDACEAILDQMDTSKQERIFAQQNIYDPNLETPLPWYYTAPAEGSTYINLFTSPSPAFWSFSRQMR</sequence>
<feature type="chain" id="PRO_5034431843" evidence="1">
    <location>
        <begin position="19"/>
        <end position="314"/>
    </location>
</feature>
<accession>A0A8H3FVL2</accession>
<gene>
    <name evidence="2" type="ORF">ALECFALPRED_004087</name>
</gene>
<protein>
    <submittedName>
        <fullName evidence="2">Uncharacterized protein</fullName>
    </submittedName>
</protein>
<evidence type="ECO:0000313" key="3">
    <source>
        <dbReference type="Proteomes" id="UP000664203"/>
    </source>
</evidence>
<keyword evidence="3" id="KW-1185">Reference proteome</keyword>
<comment type="caution">
    <text evidence="2">The sequence shown here is derived from an EMBL/GenBank/DDBJ whole genome shotgun (WGS) entry which is preliminary data.</text>
</comment>
<name>A0A8H3FVL2_9LECA</name>
<keyword evidence="1" id="KW-0732">Signal</keyword>
<organism evidence="2 3">
    <name type="scientific">Alectoria fallacina</name>
    <dbReference type="NCBI Taxonomy" id="1903189"/>
    <lineage>
        <taxon>Eukaryota</taxon>
        <taxon>Fungi</taxon>
        <taxon>Dikarya</taxon>
        <taxon>Ascomycota</taxon>
        <taxon>Pezizomycotina</taxon>
        <taxon>Lecanoromycetes</taxon>
        <taxon>OSLEUM clade</taxon>
        <taxon>Lecanoromycetidae</taxon>
        <taxon>Lecanorales</taxon>
        <taxon>Lecanorineae</taxon>
        <taxon>Parmeliaceae</taxon>
        <taxon>Alectoria</taxon>
    </lineage>
</organism>
<evidence type="ECO:0000256" key="1">
    <source>
        <dbReference type="SAM" id="SignalP"/>
    </source>
</evidence>